<reference evidence="1" key="2">
    <citation type="journal article" date="2015" name="Data Brief">
        <title>Shoot transcriptome of the giant reed, Arundo donax.</title>
        <authorList>
            <person name="Barrero R.A."/>
            <person name="Guerrero F.D."/>
            <person name="Moolhuijzen P."/>
            <person name="Goolsby J.A."/>
            <person name="Tidwell J."/>
            <person name="Bellgard S.E."/>
            <person name="Bellgard M.I."/>
        </authorList>
    </citation>
    <scope>NUCLEOTIDE SEQUENCE</scope>
    <source>
        <tissue evidence="1">Shoot tissue taken approximately 20 cm above the soil surface</tissue>
    </source>
</reference>
<dbReference type="AlphaFoldDB" id="A0A0A9G169"/>
<evidence type="ECO:0000313" key="1">
    <source>
        <dbReference type="EMBL" id="JAE18835.1"/>
    </source>
</evidence>
<dbReference type="EMBL" id="GBRH01179061">
    <property type="protein sequence ID" value="JAE18835.1"/>
    <property type="molecule type" value="Transcribed_RNA"/>
</dbReference>
<organism evidence="1">
    <name type="scientific">Arundo donax</name>
    <name type="common">Giant reed</name>
    <name type="synonym">Donax arundinaceus</name>
    <dbReference type="NCBI Taxonomy" id="35708"/>
    <lineage>
        <taxon>Eukaryota</taxon>
        <taxon>Viridiplantae</taxon>
        <taxon>Streptophyta</taxon>
        <taxon>Embryophyta</taxon>
        <taxon>Tracheophyta</taxon>
        <taxon>Spermatophyta</taxon>
        <taxon>Magnoliopsida</taxon>
        <taxon>Liliopsida</taxon>
        <taxon>Poales</taxon>
        <taxon>Poaceae</taxon>
        <taxon>PACMAD clade</taxon>
        <taxon>Arundinoideae</taxon>
        <taxon>Arundineae</taxon>
        <taxon>Arundo</taxon>
    </lineage>
</organism>
<protein>
    <submittedName>
        <fullName evidence="1">Uncharacterized protein</fullName>
    </submittedName>
</protein>
<accession>A0A0A9G169</accession>
<reference evidence="1" key="1">
    <citation type="submission" date="2014-09" db="EMBL/GenBank/DDBJ databases">
        <authorList>
            <person name="Magalhaes I.L.F."/>
            <person name="Oliveira U."/>
            <person name="Santos F.R."/>
            <person name="Vidigal T.H.D.A."/>
            <person name="Brescovit A.D."/>
            <person name="Santos A.J."/>
        </authorList>
    </citation>
    <scope>NUCLEOTIDE SEQUENCE</scope>
    <source>
        <tissue evidence="1">Shoot tissue taken approximately 20 cm above the soil surface</tissue>
    </source>
</reference>
<name>A0A0A9G169_ARUDO</name>
<proteinExistence type="predicted"/>
<sequence>MHWLILMLARNRVERNHAFTSYQKKLD</sequence>